<sequence length="159" mass="16938">MASLVRSISHARRSPSTSSFSVEPSDRDQPARKRRRVSDVETAGVGESADHSDTSTASSISTSNPVAHDRDVEPIEQIDLTEVEGSAALAKALAKQREDAVRAQESLHQGTGRSILTSYKCPVCMDTPVDATSTVCAKSSGQTHQEKALAALVLYVESL</sequence>
<dbReference type="OrthoDB" id="6270329at2759"/>
<reference evidence="2 3" key="1">
    <citation type="submission" date="2021-02" db="EMBL/GenBank/DDBJ databases">
        <title>Pan-genome distribution and transcriptional activeness of fungal secondary metabolism genes in Aspergillus section Fumigati.</title>
        <authorList>
            <person name="Takahashi H."/>
            <person name="Umemura M."/>
            <person name="Ninomiya A."/>
            <person name="Kusuya Y."/>
            <person name="Urayama S."/>
            <person name="Shimizu M."/>
            <person name="Watanabe A."/>
            <person name="Kamei K."/>
            <person name="Yaguchi T."/>
            <person name="Hagiwara D."/>
        </authorList>
    </citation>
    <scope>NUCLEOTIDE SEQUENCE [LARGE SCALE GENOMIC DNA]</scope>
    <source>
        <strain evidence="2 3">IFM 47045</strain>
    </source>
</reference>
<keyword evidence="3" id="KW-1185">Reference proteome</keyword>
<comment type="caution">
    <text evidence="2">The sequence shown here is derived from an EMBL/GenBank/DDBJ whole genome shotgun (WGS) entry which is preliminary data.</text>
</comment>
<evidence type="ECO:0000313" key="2">
    <source>
        <dbReference type="EMBL" id="GIJ99832.1"/>
    </source>
</evidence>
<name>A0A9P3F3A0_ASPVI</name>
<dbReference type="RefSeq" id="XP_043123019.1">
    <property type="nucleotide sequence ID" value="XM_043267084.1"/>
</dbReference>
<proteinExistence type="predicted"/>
<dbReference type="GeneID" id="66931822"/>
<dbReference type="Proteomes" id="UP000710440">
    <property type="component" value="Unassembled WGS sequence"/>
</dbReference>
<dbReference type="AlphaFoldDB" id="A0A9P3F3A0"/>
<feature type="compositionally biased region" description="Low complexity" evidence="1">
    <location>
        <begin position="14"/>
        <end position="23"/>
    </location>
</feature>
<protein>
    <submittedName>
        <fullName evidence="2">SUMO-targeted ubiquitin ligase complex subunit slx8</fullName>
    </submittedName>
</protein>
<organism evidence="2 3">
    <name type="scientific">Aspergillus viridinutans</name>
    <dbReference type="NCBI Taxonomy" id="75553"/>
    <lineage>
        <taxon>Eukaryota</taxon>
        <taxon>Fungi</taxon>
        <taxon>Dikarya</taxon>
        <taxon>Ascomycota</taxon>
        <taxon>Pezizomycotina</taxon>
        <taxon>Eurotiomycetes</taxon>
        <taxon>Eurotiomycetidae</taxon>
        <taxon>Eurotiales</taxon>
        <taxon>Aspergillaceae</taxon>
        <taxon>Aspergillus</taxon>
        <taxon>Aspergillus subgen. Fumigati</taxon>
    </lineage>
</organism>
<evidence type="ECO:0000313" key="3">
    <source>
        <dbReference type="Proteomes" id="UP000710440"/>
    </source>
</evidence>
<feature type="region of interest" description="Disordered" evidence="1">
    <location>
        <begin position="1"/>
        <end position="74"/>
    </location>
</feature>
<accession>A0A9P3F3A0</accession>
<keyword evidence="2" id="KW-0436">Ligase</keyword>
<gene>
    <name evidence="2" type="ORF">Aspvir_003840</name>
</gene>
<feature type="compositionally biased region" description="Low complexity" evidence="1">
    <location>
        <begin position="54"/>
        <end position="63"/>
    </location>
</feature>
<evidence type="ECO:0000256" key="1">
    <source>
        <dbReference type="SAM" id="MobiDB-lite"/>
    </source>
</evidence>
<dbReference type="EMBL" id="BOPL01000002">
    <property type="protein sequence ID" value="GIJ99832.1"/>
    <property type="molecule type" value="Genomic_DNA"/>
</dbReference>
<dbReference type="GO" id="GO:0016874">
    <property type="term" value="F:ligase activity"/>
    <property type="evidence" value="ECO:0007669"/>
    <property type="project" value="UniProtKB-KW"/>
</dbReference>